<feature type="transmembrane region" description="Helical" evidence="1">
    <location>
        <begin position="93"/>
        <end position="111"/>
    </location>
</feature>
<name>A0ABN0XGV3_9ALTE</name>
<keyword evidence="1" id="KW-1133">Transmembrane helix</keyword>
<gene>
    <name evidence="2" type="ORF">GCM10009092_29900</name>
</gene>
<feature type="transmembrane region" description="Helical" evidence="1">
    <location>
        <begin position="187"/>
        <end position="210"/>
    </location>
</feature>
<proteinExistence type="predicted"/>
<evidence type="ECO:0000313" key="2">
    <source>
        <dbReference type="EMBL" id="GAA0363517.1"/>
    </source>
</evidence>
<evidence type="ECO:0000256" key="1">
    <source>
        <dbReference type="SAM" id="Phobius"/>
    </source>
</evidence>
<organism evidence="2 3">
    <name type="scientific">Bowmanella denitrificans</name>
    <dbReference type="NCBI Taxonomy" id="366582"/>
    <lineage>
        <taxon>Bacteria</taxon>
        <taxon>Pseudomonadati</taxon>
        <taxon>Pseudomonadota</taxon>
        <taxon>Gammaproteobacteria</taxon>
        <taxon>Alteromonadales</taxon>
        <taxon>Alteromonadaceae</taxon>
        <taxon>Bowmanella</taxon>
    </lineage>
</organism>
<feature type="transmembrane region" description="Helical" evidence="1">
    <location>
        <begin position="162"/>
        <end position="181"/>
    </location>
</feature>
<keyword evidence="3" id="KW-1185">Reference proteome</keyword>
<reference evidence="2 3" key="1">
    <citation type="journal article" date="2019" name="Int. J. Syst. Evol. Microbiol.">
        <title>The Global Catalogue of Microorganisms (GCM) 10K type strain sequencing project: providing services to taxonomists for standard genome sequencing and annotation.</title>
        <authorList>
            <consortium name="The Broad Institute Genomics Platform"/>
            <consortium name="The Broad Institute Genome Sequencing Center for Infectious Disease"/>
            <person name="Wu L."/>
            <person name="Ma J."/>
        </authorList>
    </citation>
    <scope>NUCLEOTIDE SEQUENCE [LARGE SCALE GENOMIC DNA]</scope>
    <source>
        <strain evidence="2 3">JCM 13378</strain>
    </source>
</reference>
<evidence type="ECO:0008006" key="4">
    <source>
        <dbReference type="Google" id="ProtNLM"/>
    </source>
</evidence>
<feature type="transmembrane region" description="Helical" evidence="1">
    <location>
        <begin position="6"/>
        <end position="27"/>
    </location>
</feature>
<protein>
    <recommendedName>
        <fullName evidence="4">DUF2306 domain-containing protein</fullName>
    </recommendedName>
</protein>
<dbReference type="Proteomes" id="UP001501757">
    <property type="component" value="Unassembled WGS sequence"/>
</dbReference>
<dbReference type="EMBL" id="BAAAEI010000017">
    <property type="protein sequence ID" value="GAA0363517.1"/>
    <property type="molecule type" value="Genomic_DNA"/>
</dbReference>
<accession>A0ABN0XGV3</accession>
<dbReference type="RefSeq" id="WP_343845998.1">
    <property type="nucleotide sequence ID" value="NZ_BAAAEI010000017.1"/>
</dbReference>
<evidence type="ECO:0000313" key="3">
    <source>
        <dbReference type="Proteomes" id="UP001501757"/>
    </source>
</evidence>
<keyword evidence="1" id="KW-0812">Transmembrane</keyword>
<sequence length="225" mass="24526">MISFSITLHALAGTSAILSGFGVLALAKATPLHKKLGIVFVLSMLALGLSGAWVAWQRSIMLSLCNGLLISYLVATAWLAVKPRSNWRRNLEFVLLGCALGIVAMLLGFAIDAQHSLDGKKDGFGYQAYYFFALVSALAASMDVKMLVGGGLSAKAGLLRHIWRMCFALFMATAAFFLGQAKLFPEFMRHLSVLAIPVLLVLAVLLYWLYRVGLGKASFDYMRRV</sequence>
<comment type="caution">
    <text evidence="2">The sequence shown here is derived from an EMBL/GenBank/DDBJ whole genome shotgun (WGS) entry which is preliminary data.</text>
</comment>
<feature type="transmembrane region" description="Helical" evidence="1">
    <location>
        <begin position="60"/>
        <end position="81"/>
    </location>
</feature>
<feature type="transmembrane region" description="Helical" evidence="1">
    <location>
        <begin position="123"/>
        <end position="141"/>
    </location>
</feature>
<feature type="transmembrane region" description="Helical" evidence="1">
    <location>
        <begin position="36"/>
        <end position="54"/>
    </location>
</feature>
<keyword evidence="1" id="KW-0472">Membrane</keyword>